<keyword evidence="2" id="KW-1185">Reference proteome</keyword>
<dbReference type="KEGG" id="ttf:THTE_0529"/>
<name>A0A286RB04_9BACT</name>
<organism evidence="1 2">
    <name type="scientific">Thermogutta terrifontis</name>
    <dbReference type="NCBI Taxonomy" id="1331910"/>
    <lineage>
        <taxon>Bacteria</taxon>
        <taxon>Pseudomonadati</taxon>
        <taxon>Planctomycetota</taxon>
        <taxon>Planctomycetia</taxon>
        <taxon>Pirellulales</taxon>
        <taxon>Thermoguttaceae</taxon>
        <taxon>Thermogutta</taxon>
    </lineage>
</organism>
<dbReference type="GO" id="GO:0019068">
    <property type="term" value="P:virion assembly"/>
    <property type="evidence" value="ECO:0007669"/>
    <property type="project" value="InterPro"/>
</dbReference>
<dbReference type="Pfam" id="PF05136">
    <property type="entry name" value="Phage_portal_2"/>
    <property type="match status" value="1"/>
</dbReference>
<evidence type="ECO:0000313" key="2">
    <source>
        <dbReference type="Proteomes" id="UP000215086"/>
    </source>
</evidence>
<gene>
    <name evidence="1" type="ORF">THTE_0529</name>
</gene>
<dbReference type="InterPro" id="IPR006429">
    <property type="entry name" value="Phage_lambda_portal"/>
</dbReference>
<protein>
    <submittedName>
        <fullName evidence="1">Bacteriophage capsid protein</fullName>
    </submittedName>
</protein>
<dbReference type="GO" id="GO:0005198">
    <property type="term" value="F:structural molecule activity"/>
    <property type="evidence" value="ECO:0007669"/>
    <property type="project" value="InterPro"/>
</dbReference>
<dbReference type="AlphaFoldDB" id="A0A286RB04"/>
<accession>A0A286RB04</accession>
<sequence>MKNPRLCEIDHHHSLPCDRLEEIIPMPVRDTLNTSERALWRAVRNLLEGWISADNDDDPDGTEWWPLGPHGAAPSRVPYTSESQLDQIRNECRRLLLENEFAINAQENRISYVVGTGHRYRVISRASQHTPENLLRAAQTVLDEFLRENRWHRRQQEIMLRLDRDGEVFLRYFASDDGLLRVRFVDPEQVRTPSRYATRPEHSFGIVTDPHDVETVRGYWVDEKFVAGSDIQHRRANVDSHIKRGLPLFYPVRKNLRRAEKLLRNMSVVAGLQSAVALIRKHAGGRSSVERFLADREAQSALPTSHAGPTSVEHFAPGTILDATAGIEYEFPVAAIDAARYVTLLQAELRAIASRLVMPEFMLTSDASNANYASTLVAEGPAVKMFQRLQQEMIEADREVLERALRTAAEHGRLPKNVLEALTIEAIPPSLCVRDRLREAQADAILFRCGALSREQLALRHGLPVPNPHVEPPSGEEP</sequence>
<dbReference type="Proteomes" id="UP000215086">
    <property type="component" value="Chromosome"/>
</dbReference>
<proteinExistence type="predicted"/>
<reference evidence="1 2" key="1">
    <citation type="journal article" name="Front. Microbiol.">
        <title>Sugar Metabolism of the First Thermophilic Planctomycete Thermogutta terrifontis: Comparative Genomic and Transcriptomic Approaches.</title>
        <authorList>
            <person name="Elcheninov A.G."/>
            <person name="Menzel P."/>
            <person name="Gudbergsdottir S.R."/>
            <person name="Slesarev A.I."/>
            <person name="Kadnikov V.V."/>
            <person name="Krogh A."/>
            <person name="Bonch-Osmolovskaya E.A."/>
            <person name="Peng X."/>
            <person name="Kublanov I.V."/>
        </authorList>
    </citation>
    <scope>NUCLEOTIDE SEQUENCE [LARGE SCALE GENOMIC DNA]</scope>
    <source>
        <strain evidence="1 2">R1</strain>
    </source>
</reference>
<dbReference type="EMBL" id="CP018477">
    <property type="protein sequence ID" value="ASV73131.1"/>
    <property type="molecule type" value="Genomic_DNA"/>
</dbReference>
<evidence type="ECO:0000313" key="1">
    <source>
        <dbReference type="EMBL" id="ASV73131.1"/>
    </source>
</evidence>